<keyword evidence="2 4" id="KW-0732">Signal</keyword>
<gene>
    <name evidence="5" type="primary">dctP4</name>
    <name evidence="5" type="ORF">RCA23_c08600</name>
</gene>
<name>A0AAN0RHW5_9RHOB</name>
<keyword evidence="6" id="KW-1185">Reference proteome</keyword>
<evidence type="ECO:0000256" key="3">
    <source>
        <dbReference type="ARBA" id="ARBA00022764"/>
    </source>
</evidence>
<dbReference type="InterPro" id="IPR038404">
    <property type="entry name" value="TRAP_DctP_sf"/>
</dbReference>
<evidence type="ECO:0000313" key="6">
    <source>
        <dbReference type="Proteomes" id="UP000028680"/>
    </source>
</evidence>
<evidence type="ECO:0000256" key="2">
    <source>
        <dbReference type="ARBA" id="ARBA00022729"/>
    </source>
</evidence>
<dbReference type="Proteomes" id="UP000028680">
    <property type="component" value="Chromosome"/>
</dbReference>
<feature type="signal peptide" evidence="4">
    <location>
        <begin position="1"/>
        <end position="22"/>
    </location>
</feature>
<proteinExistence type="predicted"/>
<accession>A0AAN0RHW5</accession>
<dbReference type="GO" id="GO:0042597">
    <property type="term" value="C:periplasmic space"/>
    <property type="evidence" value="ECO:0007669"/>
    <property type="project" value="UniProtKB-SubCell"/>
</dbReference>
<protein>
    <submittedName>
        <fullName evidence="5">TRAP dicarboxylate transporter, subunit DctP</fullName>
    </submittedName>
</protein>
<dbReference type="RefSeq" id="WP_044049264.1">
    <property type="nucleotide sequence ID" value="NZ_CP003984.1"/>
</dbReference>
<dbReference type="AlphaFoldDB" id="A0AAN0RHW5"/>
<dbReference type="GO" id="GO:0055085">
    <property type="term" value="P:transmembrane transport"/>
    <property type="evidence" value="ECO:0007669"/>
    <property type="project" value="InterPro"/>
</dbReference>
<dbReference type="Gene3D" id="3.40.190.170">
    <property type="entry name" value="Bacterial extracellular solute-binding protein, family 7"/>
    <property type="match status" value="1"/>
</dbReference>
<dbReference type="InterPro" id="IPR018389">
    <property type="entry name" value="DctP_fam"/>
</dbReference>
<dbReference type="KEGG" id="ptp:RCA23_c08600"/>
<dbReference type="NCBIfam" id="NF037995">
    <property type="entry name" value="TRAP_S1"/>
    <property type="match status" value="1"/>
</dbReference>
<dbReference type="EMBL" id="CP003984">
    <property type="protein sequence ID" value="AII86416.1"/>
    <property type="molecule type" value="Genomic_DNA"/>
</dbReference>
<dbReference type="PANTHER" id="PTHR33376">
    <property type="match status" value="1"/>
</dbReference>
<comment type="subcellular location">
    <subcellularLocation>
        <location evidence="1">Periplasm</location>
    </subcellularLocation>
</comment>
<dbReference type="PANTHER" id="PTHR33376:SF5">
    <property type="entry name" value="EXTRACYTOPLASMIC SOLUTE RECEPTOR PROTEIN"/>
    <property type="match status" value="1"/>
</dbReference>
<evidence type="ECO:0000256" key="4">
    <source>
        <dbReference type="SAM" id="SignalP"/>
    </source>
</evidence>
<evidence type="ECO:0000313" key="5">
    <source>
        <dbReference type="EMBL" id="AII86416.1"/>
    </source>
</evidence>
<keyword evidence="3" id="KW-0574">Periplasm</keyword>
<reference evidence="5 6" key="1">
    <citation type="journal article" date="2014" name="ISME J.">
        <title>Adaptation of an abundant Roseobacter RCA organism to pelagic systems revealed by genomic and transcriptomic analyses.</title>
        <authorList>
            <person name="Voget S."/>
            <person name="Wemheuer B."/>
            <person name="Brinkhoff T."/>
            <person name="Vollmers J."/>
            <person name="Dietrich S."/>
            <person name="Giebel H.A."/>
            <person name="Beardsley C."/>
            <person name="Sardemann C."/>
            <person name="Bakenhus I."/>
            <person name="Billerbeck S."/>
            <person name="Daniel R."/>
            <person name="Simon M."/>
        </authorList>
    </citation>
    <scope>NUCLEOTIDE SEQUENCE [LARGE SCALE GENOMIC DNA]</scope>
    <source>
        <strain evidence="5 6">RCA23</strain>
    </source>
</reference>
<evidence type="ECO:0000256" key="1">
    <source>
        <dbReference type="ARBA" id="ARBA00004418"/>
    </source>
</evidence>
<feature type="chain" id="PRO_5042868236" evidence="4">
    <location>
        <begin position="23"/>
        <end position="337"/>
    </location>
</feature>
<organism evidence="5 6">
    <name type="scientific">Planktomarina temperata RCA23</name>
    <dbReference type="NCBI Taxonomy" id="666509"/>
    <lineage>
        <taxon>Bacteria</taxon>
        <taxon>Pseudomonadati</taxon>
        <taxon>Pseudomonadota</taxon>
        <taxon>Alphaproteobacteria</taxon>
        <taxon>Rhodobacterales</taxon>
        <taxon>Paracoccaceae</taxon>
        <taxon>Planktomarina</taxon>
    </lineage>
</organism>
<sequence>MKMKLLGSLLAGATLVAGTLKAEETISAVHAFPETLIYTKSFLSFVDKVNAKGAGVIQIDVRGGPEAIGMFQQPDAVRDGIVDMVYTPGSFYGGALPEKDAMVSSNLTAVETRKNGGTALIDQIHQEKMGLKYLGWFDSGVCYNLWTREQPTFDAAGNLEVNGLKLRGNNVYNAFFTNYLGAQVIDLPTGEVYSALQRGVVDATGWTQIGLIDLKWNEFLNYRIEPCFFSTDLGVIVNNEKWNSLSDEAKKILQDVAIQHEQDSVKALRAKRDDDFAALDAAGMKVVSLEGTAKANYLAAAREKTLERMKEVMSGQPGGTGNYDRLVELFYDLDAAK</sequence>
<dbReference type="Pfam" id="PF03480">
    <property type="entry name" value="DctP"/>
    <property type="match status" value="1"/>
</dbReference>